<dbReference type="GO" id="GO:0005886">
    <property type="term" value="C:plasma membrane"/>
    <property type="evidence" value="ECO:0007669"/>
    <property type="project" value="TreeGrafter"/>
</dbReference>
<dbReference type="InterPro" id="IPR038454">
    <property type="entry name" value="DnaA_N_sf"/>
</dbReference>
<accession>A0AA90SRZ5</accession>
<gene>
    <name evidence="8 15" type="primary">dnaA</name>
    <name evidence="14" type="ORF">Q5I04_00945</name>
    <name evidence="15" type="ORF">Q5I06_00945</name>
</gene>
<dbReference type="GO" id="GO:0006275">
    <property type="term" value="P:regulation of DNA replication"/>
    <property type="evidence" value="ECO:0007669"/>
    <property type="project" value="UniProtKB-UniRule"/>
</dbReference>
<evidence type="ECO:0000256" key="7">
    <source>
        <dbReference type="ARBA" id="ARBA00023125"/>
    </source>
</evidence>
<evidence type="ECO:0000313" key="17">
    <source>
        <dbReference type="Proteomes" id="UP001240777"/>
    </source>
</evidence>
<dbReference type="GO" id="GO:0005524">
    <property type="term" value="F:ATP binding"/>
    <property type="evidence" value="ECO:0007669"/>
    <property type="project" value="UniProtKB-UniRule"/>
</dbReference>
<dbReference type="SUPFAM" id="SSF48295">
    <property type="entry name" value="TrpR-like"/>
    <property type="match status" value="1"/>
</dbReference>
<feature type="binding site" evidence="8">
    <location>
        <position position="145"/>
    </location>
    <ligand>
        <name>ATP</name>
        <dbReference type="ChEBI" id="CHEBI:30616"/>
    </ligand>
</feature>
<keyword evidence="3 8" id="KW-0235">DNA replication</keyword>
<evidence type="ECO:0000313" key="16">
    <source>
        <dbReference type="Proteomes" id="UP001177258"/>
    </source>
</evidence>
<dbReference type="InterPro" id="IPR027417">
    <property type="entry name" value="P-loop_NTPase"/>
</dbReference>
<feature type="domain" description="AAA+ ATPase" evidence="12">
    <location>
        <begin position="132"/>
        <end position="261"/>
    </location>
</feature>
<evidence type="ECO:0000259" key="13">
    <source>
        <dbReference type="SMART" id="SM00760"/>
    </source>
</evidence>
<dbReference type="EMBL" id="JAUYZK010000001">
    <property type="protein sequence ID" value="MDP2538354.1"/>
    <property type="molecule type" value="Genomic_DNA"/>
</dbReference>
<dbReference type="GO" id="GO:0006270">
    <property type="term" value="P:DNA replication initiation"/>
    <property type="evidence" value="ECO:0007669"/>
    <property type="project" value="UniProtKB-UniRule"/>
</dbReference>
<feature type="region of interest" description="Domain I, interacts with DnaA modulators" evidence="8">
    <location>
        <begin position="1"/>
        <end position="79"/>
    </location>
</feature>
<dbReference type="GO" id="GO:0005737">
    <property type="term" value="C:cytoplasm"/>
    <property type="evidence" value="ECO:0007669"/>
    <property type="project" value="UniProtKB-SubCell"/>
</dbReference>
<dbReference type="InterPro" id="IPR010921">
    <property type="entry name" value="Trp_repressor/repl_initiator"/>
</dbReference>
<dbReference type="InterPro" id="IPR013317">
    <property type="entry name" value="DnaA_dom"/>
</dbReference>
<dbReference type="Gene3D" id="1.10.8.60">
    <property type="match status" value="1"/>
</dbReference>
<dbReference type="AlphaFoldDB" id="A0AA90SRZ5"/>
<dbReference type="RefSeq" id="WP_305516329.1">
    <property type="nucleotide sequence ID" value="NZ_JAUPEV010000001.1"/>
</dbReference>
<dbReference type="Gene3D" id="3.30.300.180">
    <property type="match status" value="1"/>
</dbReference>
<feature type="domain" description="Chromosomal replication initiator DnaA C-terminal" evidence="13">
    <location>
        <begin position="341"/>
        <end position="410"/>
    </location>
</feature>
<dbReference type="Pfam" id="PF00308">
    <property type="entry name" value="Bac_DnaA"/>
    <property type="match status" value="1"/>
</dbReference>
<feature type="binding site" evidence="8">
    <location>
        <position position="143"/>
    </location>
    <ligand>
        <name>ATP</name>
        <dbReference type="ChEBI" id="CHEBI:30616"/>
    </ligand>
</feature>
<keyword evidence="6 8" id="KW-0446">Lipid-binding</keyword>
<feature type="region of interest" description="Domain IV, binds dsDNA" evidence="8">
    <location>
        <begin position="314"/>
        <end position="440"/>
    </location>
</feature>
<comment type="caution">
    <text evidence="8">Lacks conserved residue(s) required for the propagation of feature annotation.</text>
</comment>
<dbReference type="PRINTS" id="PR00051">
    <property type="entry name" value="DNAA"/>
</dbReference>
<evidence type="ECO:0000256" key="8">
    <source>
        <dbReference type="HAMAP-Rule" id="MF_00377"/>
    </source>
</evidence>
<dbReference type="SUPFAM" id="SSF52540">
    <property type="entry name" value="P-loop containing nucleoside triphosphate hydrolases"/>
    <property type="match status" value="1"/>
</dbReference>
<feature type="binding site" evidence="8">
    <location>
        <position position="146"/>
    </location>
    <ligand>
        <name>ATP</name>
        <dbReference type="ChEBI" id="CHEBI:30616"/>
    </ligand>
</feature>
<comment type="function">
    <text evidence="8 10">Plays an essential role in the initiation and regulation of chromosomal replication. ATP-DnaA binds to the origin of replication (oriC) to initiate formation of the DNA replication initiation complex once per cell cycle. Binds the DnaA box (a 9 base pair repeat at the origin) and separates the double-stranded (ds)DNA. Forms a right-handed helical filament on oriC DNA; dsDNA binds to the exterior of the filament while single-stranded (ss)DNA is stabiized in the filament's interior. The ATP-DnaA-oriC complex binds and stabilizes one strand of the AT-rich DNA unwinding element (DUE), permitting loading of DNA polymerase. After initiation quickly degrades to an ADP-DnaA complex that is not apt for DNA replication. Binds acidic phospholipids.</text>
</comment>
<dbReference type="Gene3D" id="1.10.1750.10">
    <property type="match status" value="1"/>
</dbReference>
<keyword evidence="7 8" id="KW-0238">DNA-binding</keyword>
<dbReference type="PROSITE" id="PS01008">
    <property type="entry name" value="DNAA"/>
    <property type="match status" value="1"/>
</dbReference>
<comment type="subcellular location">
    <subcellularLocation>
        <location evidence="8">Cytoplasm</location>
    </subcellularLocation>
</comment>
<dbReference type="SMART" id="SM00382">
    <property type="entry name" value="AAA"/>
    <property type="match status" value="1"/>
</dbReference>
<evidence type="ECO:0000256" key="6">
    <source>
        <dbReference type="ARBA" id="ARBA00023121"/>
    </source>
</evidence>
<dbReference type="CDD" id="cd00009">
    <property type="entry name" value="AAA"/>
    <property type="match status" value="1"/>
</dbReference>
<dbReference type="Pfam" id="PF11638">
    <property type="entry name" value="DnaA_N"/>
    <property type="match status" value="1"/>
</dbReference>
<comment type="similarity">
    <text evidence="1 8 11">Belongs to the DnaA family.</text>
</comment>
<dbReference type="HAMAP" id="MF_00377">
    <property type="entry name" value="DnaA_bact"/>
    <property type="match status" value="1"/>
</dbReference>
<dbReference type="InterPro" id="IPR024633">
    <property type="entry name" value="DnaA_N_dom"/>
</dbReference>
<keyword evidence="17" id="KW-1185">Reference proteome</keyword>
<dbReference type="EMBL" id="JAUPEV010000001">
    <property type="protein sequence ID" value="MDO7252487.1"/>
    <property type="molecule type" value="Genomic_DNA"/>
</dbReference>
<dbReference type="InterPro" id="IPR020591">
    <property type="entry name" value="Chromosome_initiator_DnaA-like"/>
</dbReference>
<name>A0AA90SRZ5_9HELI</name>
<evidence type="ECO:0000256" key="9">
    <source>
        <dbReference type="NCBIfam" id="TIGR00362"/>
    </source>
</evidence>
<keyword evidence="2 8" id="KW-0963">Cytoplasm</keyword>
<sequence>MIENSILNELKKEISEAEYSAYISKMKYDENASKSDLVVFVVPNIYIANWIKTKYSDQIAHLFETYRKIKPEIRIIVESQKKDVKSLKTPGGKPQIRNILNPSYTFDSFVIGESNRFAYEIAKKISQKQAEAYNPVWIYGGTGLGKTHILNAIGNNVSEKNKNVIYVTAEQFLNDFLTRIQNHTMDRFRDKYRNCDYLLIDDVQFFGGKESVQEEFFHTFNELHGKKKQIVMTSDKTPKQILGLEERLKSRFEWGMIADIQPPGLETKIAIIIQKCHLNQIEIDKEIINYLASNINDNIRQIEGIILKLNAQASIIGQNISLTMAKNAIKDTQKENLENITLENIIKTVSKELNIKPSEIKSKSRNKTTANARRIVIYLARTLTPNSMPHLAQFLNMKDHSSVSKAMKIITTEIAENINIKMMVDEMKKKIQSEQGDKTM</sequence>
<proteinExistence type="inferred from homology"/>
<keyword evidence="5 8" id="KW-0067">ATP-binding</keyword>
<dbReference type="PANTHER" id="PTHR30050:SF2">
    <property type="entry name" value="CHROMOSOMAL REPLICATION INITIATOR PROTEIN DNAA"/>
    <property type="match status" value="1"/>
</dbReference>
<comment type="domain">
    <text evidence="8">Domain I is involved in oligomerization and binding regulators, domain II is flexibile and of varying length in different bacteria, domain III forms the AAA+ region, while domain IV binds dsDNA.</text>
</comment>
<organism evidence="15 16">
    <name type="scientific">Helicobacter cappadocius</name>
    <dbReference type="NCBI Taxonomy" id="3063998"/>
    <lineage>
        <taxon>Bacteria</taxon>
        <taxon>Pseudomonadati</taxon>
        <taxon>Campylobacterota</taxon>
        <taxon>Epsilonproteobacteria</taxon>
        <taxon>Campylobacterales</taxon>
        <taxon>Helicobacteraceae</taxon>
        <taxon>Helicobacter</taxon>
    </lineage>
</organism>
<evidence type="ECO:0000256" key="3">
    <source>
        <dbReference type="ARBA" id="ARBA00022705"/>
    </source>
</evidence>
<reference evidence="15 17" key="1">
    <citation type="submission" date="2023-07" db="EMBL/GenBank/DDBJ databases">
        <title>Unpublished Manusciprt.</title>
        <authorList>
            <person name="Aydin F."/>
            <person name="Tarhane S."/>
            <person name="Saticioglu I.B."/>
            <person name="Karakaya E."/>
            <person name="Abay S."/>
            <person name="Guran O."/>
            <person name="Bozkurt E."/>
            <person name="Uzum N."/>
            <person name="Olgun K."/>
            <person name="Jablonski D."/>
        </authorList>
    </citation>
    <scope>NUCLEOTIDE SEQUENCE</scope>
    <source>
        <strain evidence="17">faydin-H75</strain>
        <strain evidence="15">Faydin-H76</strain>
    </source>
</reference>
<dbReference type="GO" id="GO:0008289">
    <property type="term" value="F:lipid binding"/>
    <property type="evidence" value="ECO:0007669"/>
    <property type="project" value="UniProtKB-KW"/>
</dbReference>
<evidence type="ECO:0000256" key="11">
    <source>
        <dbReference type="RuleBase" id="RU004227"/>
    </source>
</evidence>
<dbReference type="InterPro" id="IPR013159">
    <property type="entry name" value="DnaA_C"/>
</dbReference>
<comment type="subunit">
    <text evidence="8">Oligomerizes as a right-handed, spiral filament on DNA at oriC.</text>
</comment>
<dbReference type="GO" id="GO:0003688">
    <property type="term" value="F:DNA replication origin binding"/>
    <property type="evidence" value="ECO:0007669"/>
    <property type="project" value="UniProtKB-UniRule"/>
</dbReference>
<evidence type="ECO:0000313" key="15">
    <source>
        <dbReference type="EMBL" id="MDP2538354.1"/>
    </source>
</evidence>
<dbReference type="NCBIfam" id="TIGR00362">
    <property type="entry name" value="DnaA"/>
    <property type="match status" value="1"/>
</dbReference>
<dbReference type="InterPro" id="IPR018312">
    <property type="entry name" value="Chromosome_initiator_DnaA_CS"/>
</dbReference>
<dbReference type="FunFam" id="3.40.50.300:FF:000668">
    <property type="entry name" value="Chromosomal replication initiator protein DnaA"/>
    <property type="match status" value="1"/>
</dbReference>
<dbReference type="InterPro" id="IPR003593">
    <property type="entry name" value="AAA+_ATPase"/>
</dbReference>
<dbReference type="Pfam" id="PF08299">
    <property type="entry name" value="Bac_DnaA_C"/>
    <property type="match status" value="1"/>
</dbReference>
<dbReference type="Proteomes" id="UP001177258">
    <property type="component" value="Unassembled WGS sequence"/>
</dbReference>
<keyword evidence="4 8" id="KW-0547">Nucleotide-binding</keyword>
<dbReference type="Proteomes" id="UP001240777">
    <property type="component" value="Unassembled WGS sequence"/>
</dbReference>
<dbReference type="SMART" id="SM00760">
    <property type="entry name" value="Bac_DnaA_C"/>
    <property type="match status" value="1"/>
</dbReference>
<dbReference type="InterPro" id="IPR001957">
    <property type="entry name" value="Chromosome_initiator_DnaA"/>
</dbReference>
<evidence type="ECO:0000256" key="4">
    <source>
        <dbReference type="ARBA" id="ARBA00022741"/>
    </source>
</evidence>
<evidence type="ECO:0000256" key="10">
    <source>
        <dbReference type="RuleBase" id="RU000577"/>
    </source>
</evidence>
<evidence type="ECO:0000256" key="1">
    <source>
        <dbReference type="ARBA" id="ARBA00006583"/>
    </source>
</evidence>
<dbReference type="CDD" id="cd06571">
    <property type="entry name" value="Bac_DnaA_C"/>
    <property type="match status" value="1"/>
</dbReference>
<dbReference type="PANTHER" id="PTHR30050">
    <property type="entry name" value="CHROMOSOMAL REPLICATION INITIATOR PROTEIN DNAA"/>
    <property type="match status" value="1"/>
</dbReference>
<protein>
    <recommendedName>
        <fullName evidence="8 9">Chromosomal replication initiator protein DnaA</fullName>
    </recommendedName>
</protein>
<evidence type="ECO:0000256" key="5">
    <source>
        <dbReference type="ARBA" id="ARBA00022840"/>
    </source>
</evidence>
<comment type="caution">
    <text evidence="15">The sequence shown here is derived from an EMBL/GenBank/DDBJ whole genome shotgun (WGS) entry which is preliminary data.</text>
</comment>
<reference evidence="14 16" key="3">
    <citation type="journal article" date="2024" name="Syst. Appl. Microbiol.">
        <title>Helicobacter cappadocius sp. nov., from lizards: The first psychrotrophic Helicobacter species.</title>
        <authorList>
            <person name="Aydin F."/>
            <person name="Tarhane S."/>
            <person name="Karakaya E."/>
            <person name="Abay S."/>
            <person name="Kayman T."/>
            <person name="Guran O."/>
            <person name="Bozkurt E."/>
            <person name="Uzum N."/>
            <person name="Avci A."/>
            <person name="Olgun K."/>
            <person name="Jablonski D."/>
            <person name="Guran C."/>
            <person name="Burcin Saticioglu I."/>
        </authorList>
    </citation>
    <scope>NUCLEOTIDE SEQUENCE [LARGE SCALE GENOMIC DNA]</scope>
    <source>
        <strain evidence="14">Faydin-H75</strain>
        <strain evidence="16">faydin-H76</strain>
    </source>
</reference>
<feature type="binding site" evidence="8">
    <location>
        <position position="147"/>
    </location>
    <ligand>
        <name>ATP</name>
        <dbReference type="ChEBI" id="CHEBI:30616"/>
    </ligand>
</feature>
<reference evidence="14" key="2">
    <citation type="submission" date="2023-07" db="EMBL/GenBank/DDBJ databases">
        <authorList>
            <person name="Aydin F."/>
            <person name="Tarhane S."/>
            <person name="Saticioglu I.B."/>
            <person name="Karakaya E."/>
            <person name="Abay S."/>
            <person name="Guran O."/>
            <person name="Bozkurt E."/>
            <person name="Uzum N."/>
            <person name="Olgun K."/>
            <person name="Jablonski D."/>
        </authorList>
    </citation>
    <scope>NUCLEOTIDE SEQUENCE</scope>
    <source>
        <strain evidence="14">Faydin-H75</strain>
    </source>
</reference>
<dbReference type="Gene3D" id="3.40.50.300">
    <property type="entry name" value="P-loop containing nucleotide triphosphate hydrolases"/>
    <property type="match status" value="1"/>
</dbReference>
<evidence type="ECO:0000256" key="2">
    <source>
        <dbReference type="ARBA" id="ARBA00022490"/>
    </source>
</evidence>
<evidence type="ECO:0000259" key="12">
    <source>
        <dbReference type="SMART" id="SM00382"/>
    </source>
</evidence>
<evidence type="ECO:0000313" key="14">
    <source>
        <dbReference type="EMBL" id="MDO7252487.1"/>
    </source>
</evidence>